<protein>
    <recommendedName>
        <fullName evidence="2">3-dehydroquinate dehydratase</fullName>
        <ecNumber evidence="2">4.2.1.10</ecNumber>
    </recommendedName>
</protein>
<evidence type="ECO:0000256" key="5">
    <source>
        <dbReference type="SAM" id="MobiDB-lite"/>
    </source>
</evidence>
<dbReference type="Gene3D" id="3.40.50.300">
    <property type="entry name" value="P-loop containing nucleotide triphosphate hydrolases"/>
    <property type="match status" value="1"/>
</dbReference>
<evidence type="ECO:0000256" key="4">
    <source>
        <dbReference type="ARBA" id="ARBA00023270"/>
    </source>
</evidence>
<dbReference type="AlphaFoldDB" id="A0AAN6K0M6"/>
<dbReference type="EMBL" id="JAPDMZ010000008">
    <property type="protein sequence ID" value="KAK0557098.1"/>
    <property type="molecule type" value="Genomic_DNA"/>
</dbReference>
<dbReference type="InterPro" id="IPR031322">
    <property type="entry name" value="Shikimate/glucono_kinase"/>
</dbReference>
<dbReference type="PANTHER" id="PTHR43699:SF1">
    <property type="entry name" value="3-DEHYDROQUINATE DEHYDRATASE"/>
    <property type="match status" value="1"/>
</dbReference>
<dbReference type="SUPFAM" id="SSF52540">
    <property type="entry name" value="P-loop containing nucleoside triphosphate hydrolases"/>
    <property type="match status" value="1"/>
</dbReference>
<evidence type="ECO:0000313" key="7">
    <source>
        <dbReference type="Proteomes" id="UP001176517"/>
    </source>
</evidence>
<dbReference type="InterPro" id="IPR001381">
    <property type="entry name" value="DHquinase_I"/>
</dbReference>
<dbReference type="SUPFAM" id="SSF51569">
    <property type="entry name" value="Aldolase"/>
    <property type="match status" value="1"/>
</dbReference>
<dbReference type="GO" id="GO:0003855">
    <property type="term" value="F:3-dehydroquinate dehydratase activity"/>
    <property type="evidence" value="ECO:0007669"/>
    <property type="project" value="UniProtKB-EC"/>
</dbReference>
<sequence length="1150" mass="124292">MAVIRDQLSTSAAAKEAASPYPSPASRPPSSTLLRSSPQPTSTSPTTTDRNLSHDNSIPESSSSRPAGPSAPPPGITVSHSESTSQSQRQAQPQSSFDSSNPDLASASTSSPLSALLARLRPSSGGMNALPTSARVAHQAMEAAQDLREALDQATAALSFKPRPVRPRLVEKMAHKRATFILLGARGVGKTTLGLIASAALGRKLLDTVSMVESTTGMSKEYYIAEHGAEKFLEQELDALVKCLAQHPSDAVIVCGDSIVDHPRAKQMLFDLRGNMPVIHVVRDRIDAIVSHARAYNLDPTQVGRVWQARDPSYWVTASHIFVNLTQSSFFSDSSPNPSEASVKHPLALKAVERAFLRFIDTITTDENAAAVPPDEHSTTSNGQNGAIATERAQTGIWSRIQPLPTVADARSRESLLHHGRTSYLSLTFPDLRQVDPALFEHVIEGVDAIELRADLLDCLHPASREVREQILREQGELSFGPQVDFAELCIQVEMARALCKTADVPLIFTLRTSREGGKFYDDRDHAAGSMKSPFSEPLYFLLLGVALSMGVEILDLELAWSPKLTRALAYRRGNTRIMCSYHDLVGALRWDSPNAPALYERATSFDPDYVELIGTALEVQQNWHLLSFASKINSAAAADSQKPPLIAINMGQLGQPSRPFHPILSPVSHPALPSVAAPGQLSLQGMTEIAGKLGIIQKRDFVLFATTEDVEDESVQSRVLQRAFRRIGLPYTIRFLKESTESGMLNDFQHNSFGGAFLAGNTYELQGRLFEIVQQERSLFELTKDAVLVGHVDQVCLAELDPTLSRTQGTLNRRDSTASRRCIAHHSLPLAFETCLAGHLNPLNKPGPQSSAVIVVPATGKWHAGLGVGVRSAARAIRRLGFGFCAVLICESGSSIDLKELTGFGQPDRRDNHSEGSGTQFHIISDRALENLPQALDEAAAKAAVSDPASKPISVERHIRPPSALFLVGGTRAQHELALESLLPHAVESALDNSLSESKRRGLPLAAEMWNGPLGGVCLSFPTGAGENGKATKPGRLEPTLLKRGWIRVSKDMIEMERLSHGVFEPWTRKRAPLATMKNAYLGLEGDIDGGLTLPDSSAQAVAAAGNEADEIMEEFGIDSESGNKTDTKRSLGDHDQGAAEALAGMRYG</sequence>
<dbReference type="PROSITE" id="PS01028">
    <property type="entry name" value="DEHYDROQUINASE_I"/>
    <property type="match status" value="1"/>
</dbReference>
<feature type="compositionally biased region" description="Low complexity" evidence="5">
    <location>
        <begin position="83"/>
        <end position="96"/>
    </location>
</feature>
<name>A0AAN6K0M6_9BASI</name>
<dbReference type="PANTHER" id="PTHR43699">
    <property type="entry name" value="3-DEHYDROQUINATE DEHYDRATASE"/>
    <property type="match status" value="1"/>
</dbReference>
<evidence type="ECO:0000256" key="3">
    <source>
        <dbReference type="ARBA" id="ARBA00023239"/>
    </source>
</evidence>
<feature type="compositionally biased region" description="Low complexity" evidence="5">
    <location>
        <begin position="9"/>
        <end position="20"/>
    </location>
</feature>
<evidence type="ECO:0000256" key="1">
    <source>
        <dbReference type="ARBA" id="ARBA00001864"/>
    </source>
</evidence>
<organism evidence="6 7">
    <name type="scientific">Tilletia horrida</name>
    <dbReference type="NCBI Taxonomy" id="155126"/>
    <lineage>
        <taxon>Eukaryota</taxon>
        <taxon>Fungi</taxon>
        <taxon>Dikarya</taxon>
        <taxon>Basidiomycota</taxon>
        <taxon>Ustilaginomycotina</taxon>
        <taxon>Exobasidiomycetes</taxon>
        <taxon>Tilletiales</taxon>
        <taxon>Tilletiaceae</taxon>
        <taxon>Tilletia</taxon>
    </lineage>
</organism>
<comment type="catalytic activity">
    <reaction evidence="1">
        <text>3-dehydroquinate = 3-dehydroshikimate + H2O</text>
        <dbReference type="Rhea" id="RHEA:21096"/>
        <dbReference type="ChEBI" id="CHEBI:15377"/>
        <dbReference type="ChEBI" id="CHEBI:16630"/>
        <dbReference type="ChEBI" id="CHEBI:32364"/>
        <dbReference type="EC" id="4.2.1.10"/>
    </reaction>
</comment>
<comment type="caution">
    <text evidence="6">The sequence shown here is derived from an EMBL/GenBank/DDBJ whole genome shotgun (WGS) entry which is preliminary data.</text>
</comment>
<dbReference type="Gene3D" id="3.20.20.70">
    <property type="entry name" value="Aldolase class I"/>
    <property type="match status" value="1"/>
</dbReference>
<proteinExistence type="predicted"/>
<dbReference type="InterPro" id="IPR013785">
    <property type="entry name" value="Aldolase_TIM"/>
</dbReference>
<keyword evidence="4" id="KW-0704">Schiff base</keyword>
<reference evidence="6" key="1">
    <citation type="journal article" date="2023" name="PhytoFront">
        <title>Draft Genome Resources of Seven Strains of Tilletia horrida, Causal Agent of Kernel Smut of Rice.</title>
        <authorList>
            <person name="Khanal S."/>
            <person name="Antony Babu S."/>
            <person name="Zhou X.G."/>
        </authorList>
    </citation>
    <scope>NUCLEOTIDE SEQUENCE</scope>
    <source>
        <strain evidence="6">TX6</strain>
    </source>
</reference>
<dbReference type="Pfam" id="PF01202">
    <property type="entry name" value="SKI"/>
    <property type="match status" value="1"/>
</dbReference>
<dbReference type="GO" id="GO:0046279">
    <property type="term" value="P:3,4-dihydroxybenzoate biosynthetic process"/>
    <property type="evidence" value="ECO:0007669"/>
    <property type="project" value="TreeGrafter"/>
</dbReference>
<accession>A0AAN6K0M6</accession>
<keyword evidence="3" id="KW-0456">Lyase</keyword>
<dbReference type="InterPro" id="IPR050146">
    <property type="entry name" value="Type-I_3-dehydroquinase"/>
</dbReference>
<feature type="compositionally biased region" description="Low complexity" evidence="5">
    <location>
        <begin position="28"/>
        <end position="48"/>
    </location>
</feature>
<dbReference type="InterPro" id="IPR018508">
    <property type="entry name" value="3-dehydroquinate_DH_AS"/>
</dbReference>
<dbReference type="CDD" id="cd00502">
    <property type="entry name" value="DHQase_I"/>
    <property type="match status" value="1"/>
</dbReference>
<feature type="region of interest" description="Disordered" evidence="5">
    <location>
        <begin position="1"/>
        <end position="110"/>
    </location>
</feature>
<keyword evidence="7" id="KW-1185">Reference proteome</keyword>
<dbReference type="EC" id="4.2.1.10" evidence="2"/>
<gene>
    <name evidence="6" type="ORF">OC846_000745</name>
</gene>
<dbReference type="InterPro" id="IPR027417">
    <property type="entry name" value="P-loop_NTPase"/>
</dbReference>
<evidence type="ECO:0000313" key="6">
    <source>
        <dbReference type="EMBL" id="KAK0557098.1"/>
    </source>
</evidence>
<dbReference type="Pfam" id="PF01487">
    <property type="entry name" value="DHquinase_I"/>
    <property type="match status" value="1"/>
</dbReference>
<dbReference type="Proteomes" id="UP001176517">
    <property type="component" value="Unassembled WGS sequence"/>
</dbReference>
<evidence type="ECO:0000256" key="2">
    <source>
        <dbReference type="ARBA" id="ARBA00012060"/>
    </source>
</evidence>